<keyword evidence="1" id="KW-0378">Hydrolase</keyword>
<dbReference type="AlphaFoldDB" id="A0A4P6L5R5"/>
<dbReference type="GO" id="GO:0016787">
    <property type="term" value="F:hydrolase activity"/>
    <property type="evidence" value="ECO:0007669"/>
    <property type="project" value="UniProtKB-KW"/>
</dbReference>
<evidence type="ECO:0000313" key="1">
    <source>
        <dbReference type="EMBL" id="QBE66804.1"/>
    </source>
</evidence>
<accession>A0A4P6L5R5</accession>
<keyword evidence="2" id="KW-1185">Reference proteome</keyword>
<reference evidence="1 2" key="1">
    <citation type="submission" date="2019-02" db="EMBL/GenBank/DDBJ databases">
        <title>Draft Genome Sequences of Six Type Strains of the Genus Massilia.</title>
        <authorList>
            <person name="Miess H."/>
            <person name="Frediansyhah A."/>
            <person name="Gross H."/>
        </authorList>
    </citation>
    <scope>NUCLEOTIDE SEQUENCE [LARGE SCALE GENOMIC DNA]</scope>
    <source>
        <strain evidence="1 2">DSM 17473</strain>
    </source>
</reference>
<organism evidence="1 2">
    <name type="scientific">Pseudoduganella lutea</name>
    <dbReference type="NCBI Taxonomy" id="321985"/>
    <lineage>
        <taxon>Bacteria</taxon>
        <taxon>Pseudomonadati</taxon>
        <taxon>Pseudomonadota</taxon>
        <taxon>Betaproteobacteria</taxon>
        <taxon>Burkholderiales</taxon>
        <taxon>Oxalobacteraceae</taxon>
        <taxon>Telluria group</taxon>
        <taxon>Pseudoduganella</taxon>
    </lineage>
</organism>
<gene>
    <name evidence="1" type="ORF">EWM63_30725</name>
</gene>
<dbReference type="OrthoDB" id="9796022at2"/>
<dbReference type="EMBL" id="CP035913">
    <property type="protein sequence ID" value="QBE66804.1"/>
    <property type="molecule type" value="Genomic_DNA"/>
</dbReference>
<sequence>MKPMSILIAGPYRSGTEGDLLHIARNLRALEAAAWQVYEKGHVPLIGEWLALPLAQHAGHGRVAEYVPAEFLYDVARRVIDQCDAVYRIAGASRGADSDVRHARERGLPVYQTLDDIPAA</sequence>
<dbReference type="Proteomes" id="UP000290637">
    <property type="component" value="Chromosome"/>
</dbReference>
<proteinExistence type="predicted"/>
<dbReference type="KEGG" id="plue:EWM63_30725"/>
<dbReference type="RefSeq" id="WP_130189911.1">
    <property type="nucleotide sequence ID" value="NZ_CP035913.1"/>
</dbReference>
<dbReference type="Gene3D" id="3.40.50.10400">
    <property type="entry name" value="Hypothetical protein PA1492"/>
    <property type="match status" value="1"/>
</dbReference>
<evidence type="ECO:0000313" key="2">
    <source>
        <dbReference type="Proteomes" id="UP000290637"/>
    </source>
</evidence>
<protein>
    <submittedName>
        <fullName evidence="1">NUDIX hydrolase</fullName>
    </submittedName>
</protein>
<name>A0A4P6L5R5_9BURK</name>